<evidence type="ECO:0000313" key="1">
    <source>
        <dbReference type="EMBL" id="CAD6338280.1"/>
    </source>
</evidence>
<proteinExistence type="predicted"/>
<reference evidence="1" key="1">
    <citation type="submission" date="2020-10" db="EMBL/GenBank/DDBJ databases">
        <authorList>
            <person name="Han B."/>
            <person name="Lu T."/>
            <person name="Zhao Q."/>
            <person name="Huang X."/>
            <person name="Zhao Y."/>
        </authorList>
    </citation>
    <scope>NUCLEOTIDE SEQUENCE</scope>
</reference>
<dbReference type="OrthoDB" id="684710at2759"/>
<organism evidence="1 2">
    <name type="scientific">Miscanthus lutarioriparius</name>
    <dbReference type="NCBI Taxonomy" id="422564"/>
    <lineage>
        <taxon>Eukaryota</taxon>
        <taxon>Viridiplantae</taxon>
        <taxon>Streptophyta</taxon>
        <taxon>Embryophyta</taxon>
        <taxon>Tracheophyta</taxon>
        <taxon>Spermatophyta</taxon>
        <taxon>Magnoliopsida</taxon>
        <taxon>Liliopsida</taxon>
        <taxon>Poales</taxon>
        <taxon>Poaceae</taxon>
        <taxon>PACMAD clade</taxon>
        <taxon>Panicoideae</taxon>
        <taxon>Andropogonodae</taxon>
        <taxon>Andropogoneae</taxon>
        <taxon>Saccharinae</taxon>
        <taxon>Miscanthus</taxon>
    </lineage>
</organism>
<gene>
    <name evidence="1" type="ORF">NCGR_LOCUS62378</name>
</gene>
<name>A0A811SBY6_9POAL</name>
<accession>A0A811SBY6</accession>
<keyword evidence="2" id="KW-1185">Reference proteome</keyword>
<sequence length="276" mass="30418">MATYINELRALIESTSTSTAPDGAEPGSAHLEVKLREVLPNLLRDYVVTSPKGDREVYRQFFLDAMVCGRRSPSGVPPGRCLVKCLCGSFLDILDTPGPYSELLASCRPKNGPGVLVDLTGDARWRPFATSLIKLVNKCLTDGTLYVDGLVNMPFVSAACSILCYGDGSLHKVCFDFTRIVATVMTSEILPLENIIRSITCILSQEISELSDIRDADYDFSMGACLRALHSSCPDYIVESTAVDIVNILEKAVKTSKRKVQNFRFKDQLDLPRFYA</sequence>
<dbReference type="EMBL" id="CAJGYO010000019">
    <property type="protein sequence ID" value="CAD6338280.1"/>
    <property type="molecule type" value="Genomic_DNA"/>
</dbReference>
<comment type="caution">
    <text evidence="1">The sequence shown here is derived from an EMBL/GenBank/DDBJ whole genome shotgun (WGS) entry which is preliminary data.</text>
</comment>
<dbReference type="Proteomes" id="UP000604825">
    <property type="component" value="Unassembled WGS sequence"/>
</dbReference>
<evidence type="ECO:0000313" key="2">
    <source>
        <dbReference type="Proteomes" id="UP000604825"/>
    </source>
</evidence>
<dbReference type="AlphaFoldDB" id="A0A811SBY6"/>
<protein>
    <submittedName>
        <fullName evidence="1">Uncharacterized protein</fullName>
    </submittedName>
</protein>